<feature type="domain" description="Beta-mannosidase-like galactose-binding" evidence="8">
    <location>
        <begin position="65"/>
        <end position="135"/>
    </location>
</feature>
<evidence type="ECO:0000256" key="2">
    <source>
        <dbReference type="ARBA" id="ARBA00022801"/>
    </source>
</evidence>
<feature type="domain" description="DUF4982" evidence="6">
    <location>
        <begin position="603"/>
        <end position="678"/>
    </location>
</feature>
<evidence type="ECO:0000259" key="7">
    <source>
        <dbReference type="Pfam" id="PF18565"/>
    </source>
</evidence>
<comment type="caution">
    <text evidence="9">The sequence shown here is derived from an EMBL/GenBank/DDBJ whole genome shotgun (WGS) entry which is preliminary data.</text>
</comment>
<dbReference type="Gene3D" id="2.60.40.10">
    <property type="entry name" value="Immunoglobulins"/>
    <property type="match status" value="3"/>
</dbReference>
<dbReference type="SUPFAM" id="SSF51445">
    <property type="entry name" value="(Trans)glycosidases"/>
    <property type="match status" value="1"/>
</dbReference>
<dbReference type="RefSeq" id="WP_069158158.1">
    <property type="nucleotide sequence ID" value="NZ_DBFYTC010000247.1"/>
</dbReference>
<dbReference type="PANTHER" id="PTHR42732:SF1">
    <property type="entry name" value="BETA-MANNOSIDASE"/>
    <property type="match status" value="1"/>
</dbReference>
<evidence type="ECO:0000259" key="4">
    <source>
        <dbReference type="Pfam" id="PF00703"/>
    </source>
</evidence>
<dbReference type="InterPro" id="IPR032311">
    <property type="entry name" value="DUF4982"/>
</dbReference>
<sequence>MREKILWNDSWLFCLDDQENMSQTDYDDKNWTRVGLPHDWSVLMPLSETMPSGAGGGYAVCGTGWYRKHFDMNSVNQDALYNFYFEGVYMDCTVYLNGERIGAHGYGYGSFYVNVTGKLKEKGNVLAVRVNNSAQPNSRWYSGSGIYRDVYLEKTDRVHFDNFGIRCAANGIFQEIGTADLQIRSLVRNDSENDVQIGILHRLYDAEGNLVLSAGTAVSLEAGKQTDSMCRPKLENPHLWTPKEPYLYTLESLCLLDGVTVDQKRTRIGIRTAVFDSDRGFLLNGKSEKIKGVCLHHDCGITGAVGTRELWSRRLHLLKDMGCNGIRMSHNPPLPVLLDLCDEMGFLVMDEIYDEWMLSKNKNENYYSESMAFGASQFFIRDSKNELTAMIRRDYNHPSVIIWSIGNEIPEQSSVDGSRMAEELQRICHEEDSTRMVTCACDNIMAYPDIRTRKEFEEVLDVVGYNYVGRWRERAETFFEEDRRRYPDRCFIGTENPGAGGVRGDYGIRNGKMEGDYRTAAVSHELLWRYEASREFVSGDFVWTGIDYLGETEWPGRGAPFGAIDTAGFPKDTFYYYRSIWNNEDITLHLLPHWNFRGEEGTFKTVIAYTNCQYVSLYLNDRLISTKGYHECPRFGATKSWLDGREKNPTTNDLHLSWDVPYEPGILRAEGYMDGKLVIEKSVETTGVPARMVAEAWSALIRPGEIAQIELHMEDEKGRPVPDAEPMIECEVSGAGEYLGMDGGNLLDLSLYREKKRKMFAGALLCEVRGTEPGIITVCFQTEQNIRTKILIEVAETGE</sequence>
<dbReference type="Pfam" id="PF18565">
    <property type="entry name" value="Glyco_hydro2_C5"/>
    <property type="match status" value="1"/>
</dbReference>
<evidence type="ECO:0000259" key="5">
    <source>
        <dbReference type="Pfam" id="PF02836"/>
    </source>
</evidence>
<evidence type="ECO:0000256" key="1">
    <source>
        <dbReference type="ARBA" id="ARBA00007401"/>
    </source>
</evidence>
<dbReference type="GO" id="GO:0004565">
    <property type="term" value="F:beta-galactosidase activity"/>
    <property type="evidence" value="ECO:0007669"/>
    <property type="project" value="UniProtKB-EC"/>
</dbReference>
<dbReference type="PANTHER" id="PTHR42732">
    <property type="entry name" value="BETA-GALACTOSIDASE"/>
    <property type="match status" value="1"/>
</dbReference>
<accession>A0A1E3ALX5</accession>
<evidence type="ECO:0000259" key="6">
    <source>
        <dbReference type="Pfam" id="PF16355"/>
    </source>
</evidence>
<dbReference type="PRINTS" id="PR00132">
    <property type="entry name" value="GLHYDRLASE2"/>
</dbReference>
<dbReference type="InterPro" id="IPR006103">
    <property type="entry name" value="Glyco_hydro_2_cat"/>
</dbReference>
<evidence type="ECO:0000313" key="10">
    <source>
        <dbReference type="Proteomes" id="UP000095003"/>
    </source>
</evidence>
<protein>
    <submittedName>
        <fullName evidence="9">Beta-galactosidase</fullName>
        <ecNumber evidence="9">3.2.1.23</ecNumber>
    </submittedName>
</protein>
<dbReference type="SUPFAM" id="SSF49785">
    <property type="entry name" value="Galactose-binding domain-like"/>
    <property type="match status" value="1"/>
</dbReference>
<reference evidence="9 10" key="1">
    <citation type="submission" date="2016-07" db="EMBL/GenBank/DDBJ databases">
        <title>Characterization of isolates of Eisenbergiella tayi derived from blood cultures, using whole genome sequencing.</title>
        <authorList>
            <person name="Burdz T."/>
            <person name="Wiebe D."/>
            <person name="Huynh C."/>
            <person name="Bernard K."/>
        </authorList>
    </citation>
    <scope>NUCLEOTIDE SEQUENCE [LARGE SCALE GENOMIC DNA]</scope>
    <source>
        <strain evidence="9 10">NML 120489</strain>
    </source>
</reference>
<dbReference type="InterPro" id="IPR013783">
    <property type="entry name" value="Ig-like_fold"/>
</dbReference>
<dbReference type="AlphaFoldDB" id="A0A1E3ALX5"/>
<dbReference type="InterPro" id="IPR054593">
    <property type="entry name" value="Beta-mannosidase-like_N2"/>
</dbReference>
<dbReference type="InterPro" id="IPR040605">
    <property type="entry name" value="Glyco_hydro2_dom5"/>
</dbReference>
<comment type="similarity">
    <text evidence="1">Belongs to the glycosyl hydrolase 2 family.</text>
</comment>
<keyword evidence="2 9" id="KW-0378">Hydrolase</keyword>
<dbReference type="Gene3D" id="2.60.120.260">
    <property type="entry name" value="Galactose-binding domain-like"/>
    <property type="match status" value="1"/>
</dbReference>
<dbReference type="Pfam" id="PF02836">
    <property type="entry name" value="Glyco_hydro_2_C"/>
    <property type="match status" value="1"/>
</dbReference>
<feature type="domain" description="Glycoside hydrolase family 2 immunoglobulin-like beta-sandwich" evidence="4">
    <location>
        <begin position="177"/>
        <end position="271"/>
    </location>
</feature>
<dbReference type="Pfam" id="PF00703">
    <property type="entry name" value="Glyco_hydro_2"/>
    <property type="match status" value="1"/>
</dbReference>
<evidence type="ECO:0000259" key="8">
    <source>
        <dbReference type="Pfam" id="PF22666"/>
    </source>
</evidence>
<organism evidence="9 10">
    <name type="scientific">Eisenbergiella tayi</name>
    <dbReference type="NCBI Taxonomy" id="1432052"/>
    <lineage>
        <taxon>Bacteria</taxon>
        <taxon>Bacillati</taxon>
        <taxon>Bacillota</taxon>
        <taxon>Clostridia</taxon>
        <taxon>Lachnospirales</taxon>
        <taxon>Lachnospiraceae</taxon>
        <taxon>Eisenbergiella</taxon>
    </lineage>
</organism>
<evidence type="ECO:0000256" key="3">
    <source>
        <dbReference type="ARBA" id="ARBA00023295"/>
    </source>
</evidence>
<dbReference type="GeneID" id="93302000"/>
<dbReference type="InterPro" id="IPR036156">
    <property type="entry name" value="Beta-gal/glucu_dom_sf"/>
</dbReference>
<dbReference type="Pfam" id="PF22666">
    <property type="entry name" value="Glyco_hydro_2_N2"/>
    <property type="match status" value="1"/>
</dbReference>
<dbReference type="InterPro" id="IPR017853">
    <property type="entry name" value="GH"/>
</dbReference>
<dbReference type="GO" id="GO:0005975">
    <property type="term" value="P:carbohydrate metabolic process"/>
    <property type="evidence" value="ECO:0007669"/>
    <property type="project" value="InterPro"/>
</dbReference>
<dbReference type="EMBL" id="MCGI01000004">
    <property type="protein sequence ID" value="ODM09669.1"/>
    <property type="molecule type" value="Genomic_DNA"/>
</dbReference>
<dbReference type="InterPro" id="IPR008979">
    <property type="entry name" value="Galactose-bd-like_sf"/>
</dbReference>
<dbReference type="PATRIC" id="fig|1432052.3.peg.4472"/>
<feature type="domain" description="Glycoside hydrolase family 2 catalytic" evidence="5">
    <location>
        <begin position="278"/>
        <end position="452"/>
    </location>
</feature>
<name>A0A1E3ALX5_9FIRM</name>
<dbReference type="InterPro" id="IPR006102">
    <property type="entry name" value="Ig-like_GH2"/>
</dbReference>
<proteinExistence type="inferred from homology"/>
<dbReference type="SUPFAM" id="SSF49303">
    <property type="entry name" value="beta-Galactosidase/glucuronidase domain"/>
    <property type="match status" value="1"/>
</dbReference>
<keyword evidence="3 9" id="KW-0326">Glycosidase</keyword>
<evidence type="ECO:0000313" key="9">
    <source>
        <dbReference type="EMBL" id="ODM09669.1"/>
    </source>
</evidence>
<dbReference type="Gene3D" id="3.20.20.80">
    <property type="entry name" value="Glycosidases"/>
    <property type="match status" value="1"/>
</dbReference>
<dbReference type="Proteomes" id="UP000095003">
    <property type="component" value="Unassembled WGS sequence"/>
</dbReference>
<feature type="domain" description="Glycoside hydrolase family 2" evidence="7">
    <location>
        <begin position="705"/>
        <end position="783"/>
    </location>
</feature>
<dbReference type="InterPro" id="IPR051913">
    <property type="entry name" value="GH2_Domain-Containing"/>
</dbReference>
<dbReference type="Pfam" id="PF16355">
    <property type="entry name" value="DUF4982"/>
    <property type="match status" value="1"/>
</dbReference>
<gene>
    <name evidence="9" type="primary">lacZ_8</name>
    <name evidence="9" type="ORF">BEH84_04036</name>
</gene>
<dbReference type="EC" id="3.2.1.23" evidence="9"/>
<dbReference type="InterPro" id="IPR006101">
    <property type="entry name" value="Glyco_hydro_2"/>
</dbReference>